<evidence type="ECO:0000313" key="1">
    <source>
        <dbReference type="EMBL" id="RLW06911.1"/>
    </source>
</evidence>
<dbReference type="EMBL" id="QUSF01000008">
    <property type="protein sequence ID" value="RLW06911.1"/>
    <property type="molecule type" value="Genomic_DNA"/>
</dbReference>
<protein>
    <submittedName>
        <fullName evidence="1">Uncharacterized protein</fullName>
    </submittedName>
</protein>
<dbReference type="Proteomes" id="UP000276834">
    <property type="component" value="Unassembled WGS sequence"/>
</dbReference>
<reference evidence="1 2" key="1">
    <citation type="journal article" date="2018" name="Proc. R. Soc. B">
        <title>A non-coding region near Follistatin controls head colour polymorphism in the Gouldian finch.</title>
        <authorList>
            <person name="Toomey M.B."/>
            <person name="Marques C.I."/>
            <person name="Andrade P."/>
            <person name="Araujo P.M."/>
            <person name="Sabatino S."/>
            <person name="Gazda M.A."/>
            <person name="Afonso S."/>
            <person name="Lopes R.J."/>
            <person name="Corbo J.C."/>
            <person name="Carneiro M."/>
        </authorList>
    </citation>
    <scope>NUCLEOTIDE SEQUENCE [LARGE SCALE GENOMIC DNA]</scope>
    <source>
        <strain evidence="1">Red01</strain>
        <tissue evidence="1">Muscle</tissue>
    </source>
</reference>
<gene>
    <name evidence="1" type="ORF">DV515_00004298</name>
</gene>
<dbReference type="AlphaFoldDB" id="A0A3L8SR78"/>
<accession>A0A3L8SR78</accession>
<comment type="caution">
    <text evidence="1">The sequence shown here is derived from an EMBL/GenBank/DDBJ whole genome shotgun (WGS) entry which is preliminary data.</text>
</comment>
<keyword evidence="2" id="KW-1185">Reference proteome</keyword>
<proteinExistence type="predicted"/>
<organism evidence="1 2">
    <name type="scientific">Chloebia gouldiae</name>
    <name type="common">Gouldian finch</name>
    <name type="synonym">Erythrura gouldiae</name>
    <dbReference type="NCBI Taxonomy" id="44316"/>
    <lineage>
        <taxon>Eukaryota</taxon>
        <taxon>Metazoa</taxon>
        <taxon>Chordata</taxon>
        <taxon>Craniata</taxon>
        <taxon>Vertebrata</taxon>
        <taxon>Euteleostomi</taxon>
        <taxon>Archelosauria</taxon>
        <taxon>Archosauria</taxon>
        <taxon>Dinosauria</taxon>
        <taxon>Saurischia</taxon>
        <taxon>Theropoda</taxon>
        <taxon>Coelurosauria</taxon>
        <taxon>Aves</taxon>
        <taxon>Neognathae</taxon>
        <taxon>Neoaves</taxon>
        <taxon>Telluraves</taxon>
        <taxon>Australaves</taxon>
        <taxon>Passeriformes</taxon>
        <taxon>Passeroidea</taxon>
        <taxon>Passeridae</taxon>
        <taxon>Chloebia</taxon>
    </lineage>
</organism>
<sequence length="224" mass="25211">MAVPRSDARLVQRMQEDVPPKFCNPCPTKLSSTIKYQATTAALGRSFRVEDEACRAYGKMFVNRIIELKFKIPTAQSPQQVPHVTDVLPLSQDPGLLRNRTGTSFANALARSPYFPIQFHHFHDGLLAPAAHVIERAVVLFGQAVQHAEHIVSLGSRFKEHTRDAVRHCGDHDNSPCKNDYNRLNSSYSMQVDKYLRMLVGEASTSPEYLKLHDINPKKLFCPA</sequence>
<evidence type="ECO:0000313" key="2">
    <source>
        <dbReference type="Proteomes" id="UP000276834"/>
    </source>
</evidence>
<name>A0A3L8SR78_CHLGU</name>